<dbReference type="GO" id="GO:0009117">
    <property type="term" value="P:nucleotide metabolic process"/>
    <property type="evidence" value="ECO:0007669"/>
    <property type="project" value="UniProtKB-UniRule"/>
</dbReference>
<evidence type="ECO:0000256" key="6">
    <source>
        <dbReference type="NCBIfam" id="TIGR01696"/>
    </source>
</evidence>
<evidence type="ECO:0000259" key="7">
    <source>
        <dbReference type="Pfam" id="PF01676"/>
    </source>
</evidence>
<dbReference type="GO" id="GO:0043094">
    <property type="term" value="P:metabolic compound salvage"/>
    <property type="evidence" value="ECO:0007669"/>
    <property type="project" value="UniProtKB-UniRule"/>
</dbReference>
<dbReference type="GO" id="GO:0008973">
    <property type="term" value="F:phosphopentomutase activity"/>
    <property type="evidence" value="ECO:0007669"/>
    <property type="project" value="UniProtKB-UniRule"/>
</dbReference>
<feature type="binding site" evidence="5">
    <location>
        <position position="322"/>
    </location>
    <ligand>
        <name>Mn(2+)</name>
        <dbReference type="ChEBI" id="CHEBI:29035"/>
        <label>1</label>
    </ligand>
</feature>
<dbReference type="UniPathway" id="UPA00087">
    <property type="reaction ID" value="UER00173"/>
</dbReference>
<dbReference type="CDD" id="cd16009">
    <property type="entry name" value="PPM"/>
    <property type="match status" value="1"/>
</dbReference>
<comment type="caution">
    <text evidence="8">The sequence shown here is derived from an EMBL/GenBank/DDBJ whole genome shotgun (WGS) entry which is preliminary data.</text>
</comment>
<evidence type="ECO:0000256" key="5">
    <source>
        <dbReference type="HAMAP-Rule" id="MF_00740"/>
    </source>
</evidence>
<keyword evidence="4 5" id="KW-0413">Isomerase</keyword>
<dbReference type="NCBIfam" id="NF003766">
    <property type="entry name" value="PRK05362.1"/>
    <property type="match status" value="1"/>
</dbReference>
<evidence type="ECO:0000313" key="8">
    <source>
        <dbReference type="EMBL" id="RGC31259.1"/>
    </source>
</evidence>
<feature type="binding site" evidence="5">
    <location>
        <position position="334"/>
    </location>
    <ligand>
        <name>Mn(2+)</name>
        <dbReference type="ChEBI" id="CHEBI:29035"/>
        <label>2</label>
    </ligand>
</feature>
<feature type="binding site" evidence="5">
    <location>
        <position position="323"/>
    </location>
    <ligand>
        <name>Mn(2+)</name>
        <dbReference type="ChEBI" id="CHEBI:29035"/>
        <label>1</label>
    </ligand>
</feature>
<dbReference type="EC" id="5.4.2.7" evidence="5 6"/>
<dbReference type="HAMAP" id="MF_00740">
    <property type="entry name" value="Phosphopentomut"/>
    <property type="match status" value="1"/>
</dbReference>
<accession>A0A3E2WV25</accession>
<dbReference type="GO" id="GO:0005829">
    <property type="term" value="C:cytosol"/>
    <property type="evidence" value="ECO:0007669"/>
    <property type="project" value="TreeGrafter"/>
</dbReference>
<dbReference type="Gene3D" id="3.30.70.1250">
    <property type="entry name" value="Phosphopentomutase"/>
    <property type="match status" value="1"/>
</dbReference>
<comment type="similarity">
    <text evidence="1 5">Belongs to the phosphopentomutase family.</text>
</comment>
<proteinExistence type="inferred from homology"/>
<comment type="function">
    <text evidence="5">Isomerase that catalyzes the conversion of deoxy-ribose 1-phosphate (dRib-1-P) and ribose 1-phosphate (Rib-1-P) to deoxy-ribose 5-phosphate (dRib-5-P) and ribose 5-phosphate (Rib-5-P), respectively.</text>
</comment>
<dbReference type="InterPro" id="IPR024052">
    <property type="entry name" value="Phosphopentomutase_DeoB_cap_sf"/>
</dbReference>
<reference evidence="8 9" key="1">
    <citation type="submission" date="2018-08" db="EMBL/GenBank/DDBJ databases">
        <title>A genome reference for cultivated species of the human gut microbiota.</title>
        <authorList>
            <person name="Zou Y."/>
            <person name="Xue W."/>
            <person name="Luo G."/>
        </authorList>
    </citation>
    <scope>NUCLEOTIDE SEQUENCE [LARGE SCALE GENOMIC DNA]</scope>
    <source>
        <strain evidence="8 9">AF19-21</strain>
    </source>
</reference>
<dbReference type="Gene3D" id="3.40.720.10">
    <property type="entry name" value="Alkaline Phosphatase, subunit A"/>
    <property type="match status" value="1"/>
</dbReference>
<dbReference type="InterPro" id="IPR010045">
    <property type="entry name" value="DeoB"/>
</dbReference>
<dbReference type="GeneID" id="93332339"/>
<dbReference type="NCBIfam" id="TIGR01696">
    <property type="entry name" value="deoB"/>
    <property type="match status" value="1"/>
</dbReference>
<comment type="pathway">
    <text evidence="5">Carbohydrate degradation; 2-deoxy-D-ribose 1-phosphate degradation; D-glyceraldehyde 3-phosphate and acetaldehyde from 2-deoxy-alpha-D-ribose 1-phosphate: step 1/2.</text>
</comment>
<keyword evidence="5" id="KW-0963">Cytoplasm</keyword>
<dbReference type="Proteomes" id="UP000261111">
    <property type="component" value="Unassembled WGS sequence"/>
</dbReference>
<gene>
    <name evidence="5" type="primary">deoB</name>
    <name evidence="8" type="ORF">DWX41_12860</name>
</gene>
<dbReference type="Pfam" id="PF01676">
    <property type="entry name" value="Metalloenzyme"/>
    <property type="match status" value="1"/>
</dbReference>
<dbReference type="RefSeq" id="WP_025654449.1">
    <property type="nucleotide sequence ID" value="NZ_QVIA01000013.1"/>
</dbReference>
<dbReference type="SUPFAM" id="SSF53649">
    <property type="entry name" value="Alkaline phosphatase-like"/>
    <property type="match status" value="1"/>
</dbReference>
<dbReference type="EMBL" id="QVIA01000013">
    <property type="protein sequence ID" value="RGC31259.1"/>
    <property type="molecule type" value="Genomic_DNA"/>
</dbReference>
<dbReference type="PIRSF" id="PIRSF001491">
    <property type="entry name" value="Ppentomutase"/>
    <property type="match status" value="1"/>
</dbReference>
<dbReference type="SUPFAM" id="SSF143856">
    <property type="entry name" value="DeoB insert domain-like"/>
    <property type="match status" value="1"/>
</dbReference>
<evidence type="ECO:0000256" key="3">
    <source>
        <dbReference type="ARBA" id="ARBA00023211"/>
    </source>
</evidence>
<dbReference type="PANTHER" id="PTHR21110">
    <property type="entry name" value="PHOSPHOPENTOMUTASE"/>
    <property type="match status" value="1"/>
</dbReference>
<dbReference type="GO" id="GO:0006015">
    <property type="term" value="P:5-phosphoribose 1-diphosphate biosynthetic process"/>
    <property type="evidence" value="ECO:0007669"/>
    <property type="project" value="UniProtKB-UniPathway"/>
</dbReference>
<feature type="domain" description="Metalloenzyme" evidence="7">
    <location>
        <begin position="5"/>
        <end position="373"/>
    </location>
</feature>
<feature type="binding site" evidence="5">
    <location>
        <position position="10"/>
    </location>
    <ligand>
        <name>Mn(2+)</name>
        <dbReference type="ChEBI" id="CHEBI:29035"/>
        <label>1</label>
    </ligand>
</feature>
<evidence type="ECO:0000313" key="9">
    <source>
        <dbReference type="Proteomes" id="UP000261111"/>
    </source>
</evidence>
<dbReference type="AlphaFoldDB" id="A0A3E2WV25"/>
<dbReference type="GO" id="GO:0030145">
    <property type="term" value="F:manganese ion binding"/>
    <property type="evidence" value="ECO:0007669"/>
    <property type="project" value="UniProtKB-UniRule"/>
</dbReference>
<keyword evidence="3 5" id="KW-0464">Manganese</keyword>
<dbReference type="InterPro" id="IPR017850">
    <property type="entry name" value="Alkaline_phosphatase_core_sf"/>
</dbReference>
<evidence type="ECO:0000256" key="2">
    <source>
        <dbReference type="ARBA" id="ARBA00022723"/>
    </source>
</evidence>
<dbReference type="GO" id="GO:0000287">
    <property type="term" value="F:magnesium ion binding"/>
    <property type="evidence" value="ECO:0007669"/>
    <property type="project" value="UniProtKB-UniRule"/>
</dbReference>
<comment type="cofactor">
    <cofactor evidence="5">
        <name>Mn(2+)</name>
        <dbReference type="ChEBI" id="CHEBI:29035"/>
    </cofactor>
    <text evidence="5">Binds 2 manganese ions.</text>
</comment>
<dbReference type="GO" id="GO:0006018">
    <property type="term" value="P:2-deoxyribose 1-phosphate catabolic process"/>
    <property type="evidence" value="ECO:0007669"/>
    <property type="project" value="UniProtKB-UniRule"/>
</dbReference>
<comment type="catalytic activity">
    <reaction evidence="5">
        <text>2-deoxy-alpha-D-ribose 1-phosphate = 2-deoxy-D-ribose 5-phosphate</text>
        <dbReference type="Rhea" id="RHEA:27658"/>
        <dbReference type="ChEBI" id="CHEBI:57259"/>
        <dbReference type="ChEBI" id="CHEBI:62877"/>
        <dbReference type="EC" id="5.4.2.7"/>
    </reaction>
</comment>
<sequence length="393" mass="43527">MPGFTIIVLDSVGVGELPDAAEFGDTGTNTLRHVDEYREGLNIPNLKQLGLYNIQGTGLTGVRAPKGCFGKAAELGKAKDTTNGHFEIAGLTVKTPFKVFGESFPPRIIEELERRIGTKVIGNYPASGTEIIKVLGDEHVKTGYPIVYLSADSLMQIAMHESIIPLERQYEICRIARMLLTGDDTVSRVICRPFTGESGSYYRTENRKDFSVDPPGYTVLDLLHEKGKEVIGVGKIEDIFNRRGLTEINHTKNNREGIQAALSYLKTGFDGLLFVNLVDFDMLYGHRNNPQGYAEALEYFDTFVPEMASLLKEDDILLITADHGCDPTTPGTDHTREYIPIVVYGKRLKAGINIGTRSTFSDIAATVAEYFGYEFEAGTSFLKEIEREGRIYG</sequence>
<evidence type="ECO:0000256" key="1">
    <source>
        <dbReference type="ARBA" id="ARBA00010373"/>
    </source>
</evidence>
<evidence type="ECO:0000256" key="4">
    <source>
        <dbReference type="ARBA" id="ARBA00023235"/>
    </source>
</evidence>
<dbReference type="PANTHER" id="PTHR21110:SF0">
    <property type="entry name" value="PHOSPHOPENTOMUTASE"/>
    <property type="match status" value="1"/>
</dbReference>
<keyword evidence="2 5" id="KW-0479">Metal-binding</keyword>
<comment type="catalytic activity">
    <reaction evidence="5">
        <text>alpha-D-ribose 1-phosphate = D-ribose 5-phosphate</text>
        <dbReference type="Rhea" id="RHEA:18793"/>
        <dbReference type="ChEBI" id="CHEBI:57720"/>
        <dbReference type="ChEBI" id="CHEBI:78346"/>
        <dbReference type="EC" id="5.4.2.7"/>
    </reaction>
</comment>
<organism evidence="8 9">
    <name type="scientific">Hungatella hathewayi</name>
    <dbReference type="NCBI Taxonomy" id="154046"/>
    <lineage>
        <taxon>Bacteria</taxon>
        <taxon>Bacillati</taxon>
        <taxon>Bacillota</taxon>
        <taxon>Clostridia</taxon>
        <taxon>Lachnospirales</taxon>
        <taxon>Lachnospiraceae</taxon>
        <taxon>Hungatella</taxon>
    </lineage>
</organism>
<protein>
    <recommendedName>
        <fullName evidence="5 6">Phosphopentomutase</fullName>
        <ecNumber evidence="5 6">5.4.2.7</ecNumber>
    </recommendedName>
    <alternativeName>
        <fullName evidence="5">Phosphodeoxyribomutase</fullName>
    </alternativeName>
</protein>
<dbReference type="InterPro" id="IPR006124">
    <property type="entry name" value="Metalloenzyme"/>
</dbReference>
<feature type="binding site" evidence="5">
    <location>
        <position position="281"/>
    </location>
    <ligand>
        <name>Mn(2+)</name>
        <dbReference type="ChEBI" id="CHEBI:29035"/>
        <label>2</label>
    </ligand>
</feature>
<comment type="subcellular location">
    <subcellularLocation>
        <location evidence="5">Cytoplasm</location>
    </subcellularLocation>
</comment>
<name>A0A3E2WV25_9FIRM</name>
<feature type="binding site" evidence="5">
    <location>
        <position position="286"/>
    </location>
    <ligand>
        <name>Mn(2+)</name>
        <dbReference type="ChEBI" id="CHEBI:29035"/>
        <label>2</label>
    </ligand>
</feature>